<gene>
    <name evidence="1" type="ORF">CINCED_3A015730</name>
</gene>
<reference evidence="1 2" key="1">
    <citation type="submission" date="2019-08" db="EMBL/GenBank/DDBJ databases">
        <authorList>
            <person name="Alioto T."/>
            <person name="Alioto T."/>
            <person name="Gomez Garrido J."/>
        </authorList>
    </citation>
    <scope>NUCLEOTIDE SEQUENCE [LARGE SCALE GENOMIC DNA]</scope>
</reference>
<accession>A0A5E4N1F2</accession>
<dbReference type="OrthoDB" id="6612143at2759"/>
<evidence type="ECO:0000313" key="2">
    <source>
        <dbReference type="Proteomes" id="UP000325440"/>
    </source>
</evidence>
<organism evidence="1 2">
    <name type="scientific">Cinara cedri</name>
    <dbReference type="NCBI Taxonomy" id="506608"/>
    <lineage>
        <taxon>Eukaryota</taxon>
        <taxon>Metazoa</taxon>
        <taxon>Ecdysozoa</taxon>
        <taxon>Arthropoda</taxon>
        <taxon>Hexapoda</taxon>
        <taxon>Insecta</taxon>
        <taxon>Pterygota</taxon>
        <taxon>Neoptera</taxon>
        <taxon>Paraneoptera</taxon>
        <taxon>Hemiptera</taxon>
        <taxon>Sternorrhyncha</taxon>
        <taxon>Aphidomorpha</taxon>
        <taxon>Aphidoidea</taxon>
        <taxon>Aphididae</taxon>
        <taxon>Lachninae</taxon>
        <taxon>Cinara</taxon>
    </lineage>
</organism>
<dbReference type="AlphaFoldDB" id="A0A5E4N1F2"/>
<evidence type="ECO:0000313" key="1">
    <source>
        <dbReference type="EMBL" id="VVC38508.1"/>
    </source>
</evidence>
<name>A0A5E4N1F2_9HEMI</name>
<keyword evidence="2" id="KW-1185">Reference proteome</keyword>
<proteinExistence type="predicted"/>
<sequence length="143" mass="16297">SQSLDLCYGTFFAISCSASRFRDICLIRFAEDAAVIGTGKTTEALEDALNTALNLIDEWMVYNDLQISTAKTLAIMLTTKRHIVPMELFRPRRYLWWQVRLRFIIWHLDGALSDECSRMEPVLMRANRRSSAEFGSGGRLNGT</sequence>
<dbReference type="EMBL" id="CABPRJ010001477">
    <property type="protein sequence ID" value="VVC38508.1"/>
    <property type="molecule type" value="Genomic_DNA"/>
</dbReference>
<feature type="non-terminal residue" evidence="1">
    <location>
        <position position="1"/>
    </location>
</feature>
<dbReference type="Proteomes" id="UP000325440">
    <property type="component" value="Unassembled WGS sequence"/>
</dbReference>
<evidence type="ECO:0008006" key="3">
    <source>
        <dbReference type="Google" id="ProtNLM"/>
    </source>
</evidence>
<protein>
    <recommendedName>
        <fullName evidence="3">Reverse transcriptase domain</fullName>
    </recommendedName>
</protein>